<sequence>MHPDAYKTSKKSDYSLSAAFEALQPPSSSASSSDEFGSSMRIMQTMHLHGIAMGIAMILLPATQSQRLTPTNCRTLEESVGLVSCEADEMMFSTCGAGGEPGSCGTSAIKIECCGLGDGILTSDGCEEEYGDGGSMVACTDTDKFMQGACSSFITPACFDENNIAHTHSIKCCDYHLDGKRLYPEESEDYGSDPGHEVECPPNSAAVGRCAVLNSPDCAGSYVQLKCAFAAVCLC</sequence>
<organism evidence="1">
    <name type="scientific">Darwinula stevensoni</name>
    <dbReference type="NCBI Taxonomy" id="69355"/>
    <lineage>
        <taxon>Eukaryota</taxon>
        <taxon>Metazoa</taxon>
        <taxon>Ecdysozoa</taxon>
        <taxon>Arthropoda</taxon>
        <taxon>Crustacea</taxon>
        <taxon>Oligostraca</taxon>
        <taxon>Ostracoda</taxon>
        <taxon>Podocopa</taxon>
        <taxon>Podocopida</taxon>
        <taxon>Darwinulocopina</taxon>
        <taxon>Darwinuloidea</taxon>
        <taxon>Darwinulidae</taxon>
        <taxon>Darwinula</taxon>
    </lineage>
</organism>
<dbReference type="Proteomes" id="UP000677054">
    <property type="component" value="Unassembled WGS sequence"/>
</dbReference>
<protein>
    <submittedName>
        <fullName evidence="1">Uncharacterized protein</fullName>
    </submittedName>
</protein>
<gene>
    <name evidence="1" type="ORF">DSTB1V02_LOCUS8473</name>
</gene>
<name>A0A7R8XDP4_9CRUS</name>
<evidence type="ECO:0000313" key="2">
    <source>
        <dbReference type="Proteomes" id="UP000677054"/>
    </source>
</evidence>
<reference evidence="1" key="1">
    <citation type="submission" date="2020-11" db="EMBL/GenBank/DDBJ databases">
        <authorList>
            <person name="Tran Van P."/>
        </authorList>
    </citation>
    <scope>NUCLEOTIDE SEQUENCE</scope>
</reference>
<dbReference type="EMBL" id="CAJPEV010001940">
    <property type="protein sequence ID" value="CAG0894993.1"/>
    <property type="molecule type" value="Genomic_DNA"/>
</dbReference>
<keyword evidence="2" id="KW-1185">Reference proteome</keyword>
<dbReference type="AlphaFoldDB" id="A0A7R8XDP4"/>
<proteinExistence type="predicted"/>
<evidence type="ECO:0000313" key="1">
    <source>
        <dbReference type="EMBL" id="CAD7248662.1"/>
    </source>
</evidence>
<dbReference type="EMBL" id="LR901457">
    <property type="protein sequence ID" value="CAD7248662.1"/>
    <property type="molecule type" value="Genomic_DNA"/>
</dbReference>
<accession>A0A7R8XDP4</accession>